<dbReference type="PROSITE" id="PS51278">
    <property type="entry name" value="GATASE_TYPE_2"/>
    <property type="match status" value="1"/>
</dbReference>
<keyword evidence="5 9" id="KW-0067">ATP-binding</keyword>
<dbReference type="EMBL" id="LN885086">
    <property type="protein sequence ID" value="CUQ67397.1"/>
    <property type="molecule type" value="Genomic_DNA"/>
</dbReference>
<feature type="binding site" evidence="9">
    <location>
        <position position="289"/>
    </location>
    <ligand>
        <name>ATP</name>
        <dbReference type="ChEBI" id="CHEBI:30616"/>
    </ligand>
</feature>
<name>A0A0S4KTM7_9BACT</name>
<proteinExistence type="inferred from homology"/>
<dbReference type="SUPFAM" id="SSF56235">
    <property type="entry name" value="N-terminal nucleophile aminohydrolases (Ntn hydrolases)"/>
    <property type="match status" value="1"/>
</dbReference>
<dbReference type="GO" id="GO:0004066">
    <property type="term" value="F:asparagine synthase (glutamine-hydrolyzing) activity"/>
    <property type="evidence" value="ECO:0007669"/>
    <property type="project" value="UniProtKB-EC"/>
</dbReference>
<evidence type="ECO:0000256" key="3">
    <source>
        <dbReference type="ARBA" id="ARBA00012737"/>
    </source>
</evidence>
<dbReference type="OrthoDB" id="9763290at2"/>
<feature type="binding site" evidence="9">
    <location>
        <position position="100"/>
    </location>
    <ligand>
        <name>L-glutamine</name>
        <dbReference type="ChEBI" id="CHEBI:58359"/>
    </ligand>
</feature>
<evidence type="ECO:0000256" key="6">
    <source>
        <dbReference type="ARBA" id="ARBA00022962"/>
    </source>
</evidence>
<dbReference type="GO" id="GO:0005524">
    <property type="term" value="F:ATP binding"/>
    <property type="evidence" value="ECO:0007669"/>
    <property type="project" value="UniProtKB-KW"/>
</dbReference>
<evidence type="ECO:0000256" key="2">
    <source>
        <dbReference type="ARBA" id="ARBA00005752"/>
    </source>
</evidence>
<keyword evidence="6 8" id="KW-0315">Glutamine amidotransferase</keyword>
<dbReference type="PIRSF" id="PIRSF001589">
    <property type="entry name" value="Asn_synthetase_glu-h"/>
    <property type="match status" value="1"/>
</dbReference>
<comment type="catalytic activity">
    <reaction evidence="7">
        <text>L-aspartate + L-glutamine + ATP + H2O = L-asparagine + L-glutamate + AMP + diphosphate + H(+)</text>
        <dbReference type="Rhea" id="RHEA:12228"/>
        <dbReference type="ChEBI" id="CHEBI:15377"/>
        <dbReference type="ChEBI" id="CHEBI:15378"/>
        <dbReference type="ChEBI" id="CHEBI:29985"/>
        <dbReference type="ChEBI" id="CHEBI:29991"/>
        <dbReference type="ChEBI" id="CHEBI:30616"/>
        <dbReference type="ChEBI" id="CHEBI:33019"/>
        <dbReference type="ChEBI" id="CHEBI:58048"/>
        <dbReference type="ChEBI" id="CHEBI:58359"/>
        <dbReference type="ChEBI" id="CHEBI:456215"/>
        <dbReference type="EC" id="6.3.5.4"/>
    </reaction>
</comment>
<dbReference type="Pfam" id="PF00733">
    <property type="entry name" value="Asn_synthase"/>
    <property type="match status" value="1"/>
</dbReference>
<dbReference type="CDD" id="cd01991">
    <property type="entry name" value="Asn_synthase_B_C"/>
    <property type="match status" value="1"/>
</dbReference>
<keyword evidence="4 9" id="KW-0547">Nucleotide-binding</keyword>
<evidence type="ECO:0000313" key="12">
    <source>
        <dbReference type="EMBL" id="CUQ67397.1"/>
    </source>
</evidence>
<dbReference type="GO" id="GO:0006529">
    <property type="term" value="P:asparagine biosynthetic process"/>
    <property type="evidence" value="ECO:0007669"/>
    <property type="project" value="UniProtKB-KW"/>
</dbReference>
<dbReference type="EC" id="6.3.5.4" evidence="3"/>
<keyword evidence="13" id="KW-1185">Reference proteome</keyword>
<evidence type="ECO:0000256" key="5">
    <source>
        <dbReference type="ARBA" id="ARBA00022840"/>
    </source>
</evidence>
<dbReference type="STRING" id="1715989.NITINOP_2425"/>
<keyword evidence="8" id="KW-0028">Amino-acid biosynthesis</keyword>
<dbReference type="InterPro" id="IPR029055">
    <property type="entry name" value="Ntn_hydrolases_N"/>
</dbReference>
<sequence length="614" mass="69377">MCGIVGLMYADPARHCSREVVTKMRDTFVYRGPDDAGLYLDGPVGLGHRRLSIIDLGGGHQPMSIENGAFWIVFNGEIYNYRSLREELIRKGRRFQTQSDTEVILHLYAERGEACVHALNGMFAFAVWDTRRRALFLARDRMGVKPLYYAVTPEAFLFASEIKAILSSGLMPARCRSEALGEYLLFRQVAGPETLFAGVMNLPPGCTLTLCDGKSHVTRYWSLRPAADRPAITYEEAKNTLTELLEDSVKLRLISDVPVGTFCSGGVDSSLVTALASKIKSDQVNTFSIGFDEPEYDESAFAFMVAKQYRTLHHQLTIGNVEFSELFPQMVWQNDEPLNFANSIQIFALSRMAKQYVTVVLTGEGSDELFAGYPRYRIPGMASFYRRMPRALRSLAKLWGAVAKDHRIMKLDRFASCSPLETLLYNSSMLRPDVVATIAPRLAESRLDHRRSCLKGTEQLGLDDLARAALLDQECFLVSILNRQDKMSMAASIESRVPFMDYRIVEFANRLPSSYKLRKGSGKAIVKDVARAFLPAETVDRRKSGFGVPLDRWFRSDVGMGERVRQLPNQVDPDLFDRKILRRLVEEHRAGAQDHSEVLWTVLNVQTWKETFHC</sequence>
<comment type="similarity">
    <text evidence="2">Belongs to the asparagine synthetase family.</text>
</comment>
<feature type="site" description="Important for beta-aspartyl-AMP intermediate formation" evidence="10">
    <location>
        <position position="364"/>
    </location>
</feature>
<evidence type="ECO:0000313" key="13">
    <source>
        <dbReference type="Proteomes" id="UP000066284"/>
    </source>
</evidence>
<evidence type="ECO:0000256" key="4">
    <source>
        <dbReference type="ARBA" id="ARBA00022741"/>
    </source>
</evidence>
<dbReference type="SUPFAM" id="SSF52402">
    <property type="entry name" value="Adenine nucleotide alpha hydrolases-like"/>
    <property type="match status" value="1"/>
</dbReference>
<evidence type="ECO:0000256" key="10">
    <source>
        <dbReference type="PIRSR" id="PIRSR001589-3"/>
    </source>
</evidence>
<accession>A0A0S4KTM7</accession>
<dbReference type="Gene3D" id="3.60.20.10">
    <property type="entry name" value="Glutamine Phosphoribosylpyrophosphate, subunit 1, domain 1"/>
    <property type="match status" value="1"/>
</dbReference>
<evidence type="ECO:0000259" key="11">
    <source>
        <dbReference type="PROSITE" id="PS51278"/>
    </source>
</evidence>
<dbReference type="NCBIfam" id="TIGR01536">
    <property type="entry name" value="asn_synth_AEB"/>
    <property type="match status" value="1"/>
</dbReference>
<dbReference type="Proteomes" id="UP000066284">
    <property type="component" value="Chromosome 1"/>
</dbReference>
<dbReference type="KEGG" id="nio:NITINOP_2425"/>
<dbReference type="InterPro" id="IPR017932">
    <property type="entry name" value="GATase_2_dom"/>
</dbReference>
<reference evidence="13" key="1">
    <citation type="submission" date="2015-09" db="EMBL/GenBank/DDBJ databases">
        <authorList>
            <person name="Daims H."/>
        </authorList>
    </citation>
    <scope>NUCLEOTIDE SEQUENCE [LARGE SCALE GENOMIC DNA]</scope>
</reference>
<evidence type="ECO:0000256" key="1">
    <source>
        <dbReference type="ARBA" id="ARBA00005187"/>
    </source>
</evidence>
<dbReference type="InterPro" id="IPR014729">
    <property type="entry name" value="Rossmann-like_a/b/a_fold"/>
</dbReference>
<protein>
    <recommendedName>
        <fullName evidence="3">asparagine synthase (glutamine-hydrolyzing)</fullName>
        <ecNumber evidence="3">6.3.5.4</ecNumber>
    </recommendedName>
</protein>
<dbReference type="Pfam" id="PF13537">
    <property type="entry name" value="GATase_7"/>
    <property type="match status" value="1"/>
</dbReference>
<gene>
    <name evidence="12" type="ORF">NITINOP_2425</name>
</gene>
<organism evidence="12 13">
    <name type="scientific">Candidatus Nitrospira inopinata</name>
    <dbReference type="NCBI Taxonomy" id="1715989"/>
    <lineage>
        <taxon>Bacteria</taxon>
        <taxon>Pseudomonadati</taxon>
        <taxon>Nitrospirota</taxon>
        <taxon>Nitrospiria</taxon>
        <taxon>Nitrospirales</taxon>
        <taxon>Nitrospiraceae</taxon>
        <taxon>Nitrospira</taxon>
    </lineage>
</organism>
<dbReference type="InterPro" id="IPR033738">
    <property type="entry name" value="AsnB_N"/>
</dbReference>
<dbReference type="PANTHER" id="PTHR43284">
    <property type="entry name" value="ASPARAGINE SYNTHETASE (GLUTAMINE-HYDROLYZING)"/>
    <property type="match status" value="1"/>
</dbReference>
<feature type="active site" description="For GATase activity" evidence="8">
    <location>
        <position position="2"/>
    </location>
</feature>
<dbReference type="AlphaFoldDB" id="A0A0S4KTM7"/>
<dbReference type="InterPro" id="IPR051786">
    <property type="entry name" value="ASN_synthetase/amidase"/>
</dbReference>
<dbReference type="InterPro" id="IPR006426">
    <property type="entry name" value="Asn_synth_AEB"/>
</dbReference>
<feature type="domain" description="Glutamine amidotransferase type-2" evidence="11">
    <location>
        <begin position="2"/>
        <end position="213"/>
    </location>
</feature>
<evidence type="ECO:0000256" key="8">
    <source>
        <dbReference type="PIRSR" id="PIRSR001589-1"/>
    </source>
</evidence>
<dbReference type="CDD" id="cd00712">
    <property type="entry name" value="AsnB"/>
    <property type="match status" value="1"/>
</dbReference>
<comment type="pathway">
    <text evidence="1">Amino-acid biosynthesis; L-asparagine biosynthesis; L-asparagine from L-aspartate (L-Gln route): step 1/1.</text>
</comment>
<evidence type="ECO:0000256" key="9">
    <source>
        <dbReference type="PIRSR" id="PIRSR001589-2"/>
    </source>
</evidence>
<evidence type="ECO:0000256" key="7">
    <source>
        <dbReference type="ARBA" id="ARBA00048741"/>
    </source>
</evidence>
<dbReference type="InterPro" id="IPR001962">
    <property type="entry name" value="Asn_synthase"/>
</dbReference>
<keyword evidence="8" id="KW-0061">Asparagine biosynthesis</keyword>
<keyword evidence="12" id="KW-0436">Ligase</keyword>
<dbReference type="PANTHER" id="PTHR43284:SF1">
    <property type="entry name" value="ASPARAGINE SYNTHETASE"/>
    <property type="match status" value="1"/>
</dbReference>
<dbReference type="Gene3D" id="3.40.50.620">
    <property type="entry name" value="HUPs"/>
    <property type="match status" value="1"/>
</dbReference>
<dbReference type="RefSeq" id="WP_082633773.1">
    <property type="nucleotide sequence ID" value="NZ_LN885086.1"/>
</dbReference>
<dbReference type="GO" id="GO:0005829">
    <property type="term" value="C:cytosol"/>
    <property type="evidence" value="ECO:0007669"/>
    <property type="project" value="TreeGrafter"/>
</dbReference>